<name>A0ABV8RGI9_9SPHN</name>
<feature type="transmembrane region" description="Helical" evidence="1">
    <location>
        <begin position="129"/>
        <end position="158"/>
    </location>
</feature>
<sequence>MIRRNARKLSRADSWVALLCVLFALIIVFSLLYPPLNWPDEIYKISTLHSSDNLYLRTLNWLQGTDCGFSYTSLPSGIFGTNKFQYQILSGIDCYRELKFKNAIMIFAVIAICLAITRKDKWQIFILSLMWPSSLFFLTSVNNQVVFHVISIALGVYALSYKKLFLPIILSLFLIFVDRSFITTLIFFSLVQGFRVNVKVTAALLFAFFVFSQATGGLLEEFYGAIVGVEGSTLSSIQDSNEVYRDSLVISFGILGVSFVYLGGTAAVFGIIIDYIFVYTYIMRNFLNLGEKKEIYNYFFSFIITFILVIQFVPSIQSFRYYVFLMPILLNYLLPGDHRKYYIYYCMIMSFAYILIGYLFQGATI</sequence>
<reference evidence="3" key="1">
    <citation type="journal article" date="2019" name="Int. J. Syst. Evol. Microbiol.">
        <title>The Global Catalogue of Microorganisms (GCM) 10K type strain sequencing project: providing services to taxonomists for standard genome sequencing and annotation.</title>
        <authorList>
            <consortium name="The Broad Institute Genomics Platform"/>
            <consortium name="The Broad Institute Genome Sequencing Center for Infectious Disease"/>
            <person name="Wu L."/>
            <person name="Ma J."/>
        </authorList>
    </citation>
    <scope>NUCLEOTIDE SEQUENCE [LARGE SCALE GENOMIC DNA]</scope>
    <source>
        <strain evidence="3">CECT 8531</strain>
    </source>
</reference>
<dbReference type="EMBL" id="JBHSDH010000013">
    <property type="protein sequence ID" value="MFC4292482.1"/>
    <property type="molecule type" value="Genomic_DNA"/>
</dbReference>
<protein>
    <recommendedName>
        <fullName evidence="4">EpsG family protein</fullName>
    </recommendedName>
</protein>
<feature type="transmembrane region" description="Helical" evidence="1">
    <location>
        <begin position="100"/>
        <end position="117"/>
    </location>
</feature>
<accession>A0ABV8RGI9</accession>
<evidence type="ECO:0008006" key="4">
    <source>
        <dbReference type="Google" id="ProtNLM"/>
    </source>
</evidence>
<feature type="transmembrane region" description="Helical" evidence="1">
    <location>
        <begin position="250"/>
        <end position="283"/>
    </location>
</feature>
<feature type="transmembrane region" description="Helical" evidence="1">
    <location>
        <begin position="342"/>
        <end position="360"/>
    </location>
</feature>
<feature type="transmembrane region" description="Helical" evidence="1">
    <location>
        <begin position="295"/>
        <end position="313"/>
    </location>
</feature>
<dbReference type="RefSeq" id="WP_381423207.1">
    <property type="nucleotide sequence ID" value="NZ_JBHSDH010000013.1"/>
</dbReference>
<gene>
    <name evidence="2" type="ORF">ACFOWX_08655</name>
</gene>
<feature type="transmembrane region" description="Helical" evidence="1">
    <location>
        <begin position="200"/>
        <end position="219"/>
    </location>
</feature>
<feature type="transmembrane region" description="Helical" evidence="1">
    <location>
        <begin position="164"/>
        <end position="188"/>
    </location>
</feature>
<keyword evidence="1" id="KW-0472">Membrane</keyword>
<evidence type="ECO:0000313" key="2">
    <source>
        <dbReference type="EMBL" id="MFC4292482.1"/>
    </source>
</evidence>
<evidence type="ECO:0000313" key="3">
    <source>
        <dbReference type="Proteomes" id="UP001595887"/>
    </source>
</evidence>
<evidence type="ECO:0000256" key="1">
    <source>
        <dbReference type="SAM" id="Phobius"/>
    </source>
</evidence>
<proteinExistence type="predicted"/>
<keyword evidence="3" id="KW-1185">Reference proteome</keyword>
<dbReference type="Proteomes" id="UP001595887">
    <property type="component" value="Unassembled WGS sequence"/>
</dbReference>
<keyword evidence="1" id="KW-0812">Transmembrane</keyword>
<keyword evidence="1" id="KW-1133">Transmembrane helix</keyword>
<comment type="caution">
    <text evidence="2">The sequence shown here is derived from an EMBL/GenBank/DDBJ whole genome shotgun (WGS) entry which is preliminary data.</text>
</comment>
<organism evidence="2 3">
    <name type="scientific">Sphingorhabdus arenilitoris</name>
    <dbReference type="NCBI Taxonomy" id="1490041"/>
    <lineage>
        <taxon>Bacteria</taxon>
        <taxon>Pseudomonadati</taxon>
        <taxon>Pseudomonadota</taxon>
        <taxon>Alphaproteobacteria</taxon>
        <taxon>Sphingomonadales</taxon>
        <taxon>Sphingomonadaceae</taxon>
        <taxon>Sphingorhabdus</taxon>
    </lineage>
</organism>
<feature type="transmembrane region" description="Helical" evidence="1">
    <location>
        <begin position="12"/>
        <end position="33"/>
    </location>
</feature>